<evidence type="ECO:0000256" key="3">
    <source>
        <dbReference type="ARBA" id="ARBA00022692"/>
    </source>
</evidence>
<dbReference type="InterPro" id="IPR012902">
    <property type="entry name" value="N_methyl_site"/>
</dbReference>
<dbReference type="EMBL" id="JAEQND010000006">
    <property type="protein sequence ID" value="MBL0425900.1"/>
    <property type="molecule type" value="Genomic_DNA"/>
</dbReference>
<proteinExistence type="predicted"/>
<evidence type="ECO:0000256" key="6">
    <source>
        <dbReference type="SAM" id="Phobius"/>
    </source>
</evidence>
<dbReference type="RefSeq" id="WP_201689825.1">
    <property type="nucleotide sequence ID" value="NZ_JAEQND010000006.1"/>
</dbReference>
<dbReference type="Pfam" id="PF07963">
    <property type="entry name" value="N_methyl"/>
    <property type="match status" value="1"/>
</dbReference>
<organism evidence="7 8">
    <name type="scientific">Ramlibacter alkalitolerans</name>
    <dbReference type="NCBI Taxonomy" id="2039631"/>
    <lineage>
        <taxon>Bacteria</taxon>
        <taxon>Pseudomonadati</taxon>
        <taxon>Pseudomonadota</taxon>
        <taxon>Betaproteobacteria</taxon>
        <taxon>Burkholderiales</taxon>
        <taxon>Comamonadaceae</taxon>
        <taxon>Ramlibacter</taxon>
    </lineage>
</organism>
<keyword evidence="4 6" id="KW-1133">Transmembrane helix</keyword>
<dbReference type="InterPro" id="IPR031982">
    <property type="entry name" value="PilE-like"/>
</dbReference>
<evidence type="ECO:0000256" key="4">
    <source>
        <dbReference type="ARBA" id="ARBA00022989"/>
    </source>
</evidence>
<keyword evidence="5 6" id="KW-0472">Membrane</keyword>
<evidence type="ECO:0000256" key="2">
    <source>
        <dbReference type="ARBA" id="ARBA00022481"/>
    </source>
</evidence>
<sequence length="146" mass="15598">MSRKASGFTLIELMITVAIVAILAAVALPSYRSYVTRGRIPEATTALASKRVQMEQFYQDNRTYVDAPAGNNDTGTSTYFDFTAAPGGAETRTATGYVLSAVGKNGMTGFTFTVDQSNAKRTVVSGVPGWTDTTVNCWLTKQATSC</sequence>
<dbReference type="PRINTS" id="PR00813">
    <property type="entry name" value="BCTERIALGSPG"/>
</dbReference>
<evidence type="ECO:0000313" key="7">
    <source>
        <dbReference type="EMBL" id="MBL0425900.1"/>
    </source>
</evidence>
<evidence type="ECO:0000256" key="5">
    <source>
        <dbReference type="ARBA" id="ARBA00023136"/>
    </source>
</evidence>
<dbReference type="SUPFAM" id="SSF54523">
    <property type="entry name" value="Pili subunits"/>
    <property type="match status" value="1"/>
</dbReference>
<dbReference type="Proteomes" id="UP000622707">
    <property type="component" value="Unassembled WGS sequence"/>
</dbReference>
<keyword evidence="2" id="KW-0488">Methylation</keyword>
<keyword evidence="3 6" id="KW-0812">Transmembrane</keyword>
<evidence type="ECO:0000256" key="1">
    <source>
        <dbReference type="ARBA" id="ARBA00004167"/>
    </source>
</evidence>
<reference evidence="7 8" key="1">
    <citation type="journal article" date="2017" name="Int. J. Syst. Evol. Microbiol.">
        <title>Ramlibacter alkalitolerans sp. nov., alkali-tolerant bacterium isolated from soil of ginseng.</title>
        <authorList>
            <person name="Lee D.H."/>
            <person name="Cha C.J."/>
        </authorList>
    </citation>
    <scope>NUCLEOTIDE SEQUENCE [LARGE SCALE GENOMIC DNA]</scope>
    <source>
        <strain evidence="7 8">KACC 19305</strain>
    </source>
</reference>
<name>A0ABS1JNR5_9BURK</name>
<evidence type="ECO:0000313" key="8">
    <source>
        <dbReference type="Proteomes" id="UP000622707"/>
    </source>
</evidence>
<dbReference type="PANTHER" id="PTHR30093">
    <property type="entry name" value="GENERAL SECRETION PATHWAY PROTEIN G"/>
    <property type="match status" value="1"/>
</dbReference>
<dbReference type="Pfam" id="PF16732">
    <property type="entry name" value="ComP_DUS"/>
    <property type="match status" value="1"/>
</dbReference>
<gene>
    <name evidence="7" type="ORF">JI746_12345</name>
</gene>
<dbReference type="NCBIfam" id="TIGR02532">
    <property type="entry name" value="IV_pilin_GFxxxE"/>
    <property type="match status" value="1"/>
</dbReference>
<feature type="transmembrane region" description="Helical" evidence="6">
    <location>
        <begin position="6"/>
        <end position="28"/>
    </location>
</feature>
<dbReference type="InterPro" id="IPR045584">
    <property type="entry name" value="Pilin-like"/>
</dbReference>
<comment type="caution">
    <text evidence="7">The sequence shown here is derived from an EMBL/GenBank/DDBJ whole genome shotgun (WGS) entry which is preliminary data.</text>
</comment>
<keyword evidence="8" id="KW-1185">Reference proteome</keyword>
<protein>
    <submittedName>
        <fullName evidence="7">Prepilin-type N-terminal cleavage/methylation domain-containing protein</fullName>
    </submittedName>
</protein>
<dbReference type="InterPro" id="IPR000983">
    <property type="entry name" value="Bac_GSPG_pilin"/>
</dbReference>
<dbReference type="PROSITE" id="PS00409">
    <property type="entry name" value="PROKAR_NTER_METHYL"/>
    <property type="match status" value="1"/>
</dbReference>
<comment type="subcellular location">
    <subcellularLocation>
        <location evidence="1">Membrane</location>
        <topology evidence="1">Single-pass membrane protein</topology>
    </subcellularLocation>
</comment>
<dbReference type="PANTHER" id="PTHR30093:SF44">
    <property type="entry name" value="TYPE II SECRETION SYSTEM CORE PROTEIN G"/>
    <property type="match status" value="1"/>
</dbReference>
<accession>A0ABS1JNR5</accession>
<dbReference type="Gene3D" id="3.30.700.10">
    <property type="entry name" value="Glycoprotein, Type 4 Pilin"/>
    <property type="match status" value="1"/>
</dbReference>